<gene>
    <name evidence="9" type="ORF">ASPFODRAFT_707949</name>
</gene>
<dbReference type="GO" id="GO:0016705">
    <property type="term" value="F:oxidoreductase activity, acting on paired donors, with incorporation or reduction of molecular oxygen"/>
    <property type="evidence" value="ECO:0007669"/>
    <property type="project" value="InterPro"/>
</dbReference>
<name>A0A1M3T0L9_ASPLC</name>
<dbReference type="VEuPathDB" id="FungiDB:ASPFODRAFT_707949"/>
<dbReference type="AlphaFoldDB" id="A0A1M3T0L9"/>
<keyword evidence="4" id="KW-0349">Heme</keyword>
<keyword evidence="8" id="KW-0503">Monooxygenase</keyword>
<evidence type="ECO:0000256" key="8">
    <source>
        <dbReference type="ARBA" id="ARBA00023033"/>
    </source>
</evidence>
<evidence type="ECO:0000313" key="9">
    <source>
        <dbReference type="EMBL" id="OJZ80299.1"/>
    </source>
</evidence>
<dbReference type="InterPro" id="IPR036396">
    <property type="entry name" value="Cyt_P450_sf"/>
</dbReference>
<dbReference type="SUPFAM" id="SSF48264">
    <property type="entry name" value="Cytochrome P450"/>
    <property type="match status" value="1"/>
</dbReference>
<comment type="cofactor">
    <cofactor evidence="1">
        <name>heme</name>
        <dbReference type="ChEBI" id="CHEBI:30413"/>
    </cofactor>
</comment>
<dbReference type="InterPro" id="IPR050121">
    <property type="entry name" value="Cytochrome_P450_monoxygenase"/>
</dbReference>
<evidence type="ECO:0000256" key="5">
    <source>
        <dbReference type="ARBA" id="ARBA00022723"/>
    </source>
</evidence>
<dbReference type="PANTHER" id="PTHR24305:SF107">
    <property type="entry name" value="P450, PUTATIVE (EUROFUNG)-RELATED"/>
    <property type="match status" value="1"/>
</dbReference>
<dbReference type="GO" id="GO:0004497">
    <property type="term" value="F:monooxygenase activity"/>
    <property type="evidence" value="ECO:0007669"/>
    <property type="project" value="UniProtKB-KW"/>
</dbReference>
<keyword evidence="7" id="KW-0408">Iron</keyword>
<evidence type="ECO:0000256" key="4">
    <source>
        <dbReference type="ARBA" id="ARBA00022617"/>
    </source>
</evidence>
<dbReference type="OrthoDB" id="10029320at2759"/>
<comment type="similarity">
    <text evidence="3">Belongs to the cytochrome P450 family.</text>
</comment>
<evidence type="ECO:0000256" key="6">
    <source>
        <dbReference type="ARBA" id="ARBA00023002"/>
    </source>
</evidence>
<dbReference type="EMBL" id="KV878256">
    <property type="protein sequence ID" value="OJZ80299.1"/>
    <property type="molecule type" value="Genomic_DNA"/>
</dbReference>
<dbReference type="Gene3D" id="1.10.630.10">
    <property type="entry name" value="Cytochrome P450"/>
    <property type="match status" value="1"/>
</dbReference>
<dbReference type="Pfam" id="PF00067">
    <property type="entry name" value="p450"/>
    <property type="match status" value="1"/>
</dbReference>
<evidence type="ECO:0000256" key="1">
    <source>
        <dbReference type="ARBA" id="ARBA00001971"/>
    </source>
</evidence>
<dbReference type="Proteomes" id="UP000184063">
    <property type="component" value="Unassembled WGS sequence"/>
</dbReference>
<dbReference type="PRINTS" id="PR00385">
    <property type="entry name" value="P450"/>
</dbReference>
<comment type="pathway">
    <text evidence="2">Secondary metabolite biosynthesis.</text>
</comment>
<dbReference type="GO" id="GO:0020037">
    <property type="term" value="F:heme binding"/>
    <property type="evidence" value="ECO:0007669"/>
    <property type="project" value="InterPro"/>
</dbReference>
<proteinExistence type="inferred from homology"/>
<organism evidence="9 10">
    <name type="scientific">Aspergillus luchuensis (strain CBS 106.47)</name>
    <dbReference type="NCBI Taxonomy" id="1137211"/>
    <lineage>
        <taxon>Eukaryota</taxon>
        <taxon>Fungi</taxon>
        <taxon>Dikarya</taxon>
        <taxon>Ascomycota</taxon>
        <taxon>Pezizomycotina</taxon>
        <taxon>Eurotiomycetes</taxon>
        <taxon>Eurotiomycetidae</taxon>
        <taxon>Eurotiales</taxon>
        <taxon>Aspergillaceae</taxon>
        <taxon>Aspergillus</taxon>
        <taxon>Aspergillus subgen. Circumdati</taxon>
    </lineage>
</organism>
<evidence type="ECO:0000256" key="7">
    <source>
        <dbReference type="ARBA" id="ARBA00023004"/>
    </source>
</evidence>
<keyword evidence="6" id="KW-0560">Oxidoreductase</keyword>
<accession>A0A1M3T0L9</accession>
<dbReference type="InterPro" id="IPR001128">
    <property type="entry name" value="Cyt_P450"/>
</dbReference>
<dbReference type="PANTHER" id="PTHR24305">
    <property type="entry name" value="CYTOCHROME P450"/>
    <property type="match status" value="1"/>
</dbReference>
<evidence type="ECO:0000256" key="2">
    <source>
        <dbReference type="ARBA" id="ARBA00005179"/>
    </source>
</evidence>
<evidence type="ECO:0000313" key="10">
    <source>
        <dbReference type="Proteomes" id="UP000184063"/>
    </source>
</evidence>
<reference evidence="10" key="1">
    <citation type="journal article" date="2017" name="Genome Biol.">
        <title>Comparative genomics reveals high biological diversity and specific adaptations in the industrially and medically important fungal genus Aspergillus.</title>
        <authorList>
            <person name="de Vries R.P."/>
            <person name="Riley R."/>
            <person name="Wiebenga A."/>
            <person name="Aguilar-Osorio G."/>
            <person name="Amillis S."/>
            <person name="Uchima C.A."/>
            <person name="Anderluh G."/>
            <person name="Asadollahi M."/>
            <person name="Askin M."/>
            <person name="Barry K."/>
            <person name="Battaglia E."/>
            <person name="Bayram O."/>
            <person name="Benocci T."/>
            <person name="Braus-Stromeyer S.A."/>
            <person name="Caldana C."/>
            <person name="Canovas D."/>
            <person name="Cerqueira G.C."/>
            <person name="Chen F."/>
            <person name="Chen W."/>
            <person name="Choi C."/>
            <person name="Clum A."/>
            <person name="Dos Santos R.A."/>
            <person name="Damasio A.R."/>
            <person name="Diallinas G."/>
            <person name="Emri T."/>
            <person name="Fekete E."/>
            <person name="Flipphi M."/>
            <person name="Freyberg S."/>
            <person name="Gallo A."/>
            <person name="Gournas C."/>
            <person name="Habgood R."/>
            <person name="Hainaut M."/>
            <person name="Harispe M.L."/>
            <person name="Henrissat B."/>
            <person name="Hilden K.S."/>
            <person name="Hope R."/>
            <person name="Hossain A."/>
            <person name="Karabika E."/>
            <person name="Karaffa L."/>
            <person name="Karanyi Z."/>
            <person name="Krasevec N."/>
            <person name="Kuo A."/>
            <person name="Kusch H."/>
            <person name="LaButti K."/>
            <person name="Lagendijk E.L."/>
            <person name="Lapidus A."/>
            <person name="Levasseur A."/>
            <person name="Lindquist E."/>
            <person name="Lipzen A."/>
            <person name="Logrieco A.F."/>
            <person name="MacCabe A."/>
            <person name="Maekelae M.R."/>
            <person name="Malavazi I."/>
            <person name="Melin P."/>
            <person name="Meyer V."/>
            <person name="Mielnichuk N."/>
            <person name="Miskei M."/>
            <person name="Molnar A.P."/>
            <person name="Mule G."/>
            <person name="Ngan C.Y."/>
            <person name="Orejas M."/>
            <person name="Orosz E."/>
            <person name="Ouedraogo J.P."/>
            <person name="Overkamp K.M."/>
            <person name="Park H.-S."/>
            <person name="Perrone G."/>
            <person name="Piumi F."/>
            <person name="Punt P.J."/>
            <person name="Ram A.F."/>
            <person name="Ramon A."/>
            <person name="Rauscher S."/>
            <person name="Record E."/>
            <person name="Riano-Pachon D.M."/>
            <person name="Robert V."/>
            <person name="Roehrig J."/>
            <person name="Ruller R."/>
            <person name="Salamov A."/>
            <person name="Salih N.S."/>
            <person name="Samson R.A."/>
            <person name="Sandor E."/>
            <person name="Sanguinetti M."/>
            <person name="Schuetze T."/>
            <person name="Sepcic K."/>
            <person name="Shelest E."/>
            <person name="Sherlock G."/>
            <person name="Sophianopoulou V."/>
            <person name="Squina F.M."/>
            <person name="Sun H."/>
            <person name="Susca A."/>
            <person name="Todd R.B."/>
            <person name="Tsang A."/>
            <person name="Unkles S.E."/>
            <person name="van de Wiele N."/>
            <person name="van Rossen-Uffink D."/>
            <person name="Oliveira J.V."/>
            <person name="Vesth T.C."/>
            <person name="Visser J."/>
            <person name="Yu J.-H."/>
            <person name="Zhou M."/>
            <person name="Andersen M.R."/>
            <person name="Archer D.B."/>
            <person name="Baker S.E."/>
            <person name="Benoit I."/>
            <person name="Brakhage A.A."/>
            <person name="Braus G.H."/>
            <person name="Fischer R."/>
            <person name="Frisvad J.C."/>
            <person name="Goldman G.H."/>
            <person name="Houbraken J."/>
            <person name="Oakley B."/>
            <person name="Pocsi I."/>
            <person name="Scazzocchio C."/>
            <person name="Seiboth B."/>
            <person name="vanKuyk P.A."/>
            <person name="Wortman J."/>
            <person name="Dyer P.S."/>
            <person name="Grigoriev I.V."/>
        </authorList>
    </citation>
    <scope>NUCLEOTIDE SEQUENCE [LARGE SCALE GENOMIC DNA]</scope>
    <source>
        <strain evidence="10">CBS 106.47</strain>
    </source>
</reference>
<sequence>MYMFVPLGGFWQTEMEQAELEPSSRSKRAKSIITLAFEAYLETQEEEIPKAAKLDGHFAECLTYQLRLFLFAGTDTTSSSTTYVYHLLSKHLEALAHVRQEHDRIFGPDLSAVAQLLCEQPALLNQCSYTMAVIKDTFRLYPPAGTMRQGCDCLSRTDRRGNEYPLMDDISVTVLQQPTRRNARVWLRVDESIPERWLVGGGHELCPDPAAYRPFEQGPSKLISHALANNEMRYILVMPARTFEIKPASDECDALKWCQDMKPKLNGDRAYQTLKSGTDPADGYSFRVTLVA</sequence>
<evidence type="ECO:0008006" key="11">
    <source>
        <dbReference type="Google" id="ProtNLM"/>
    </source>
</evidence>
<evidence type="ECO:0000256" key="3">
    <source>
        <dbReference type="ARBA" id="ARBA00010617"/>
    </source>
</evidence>
<dbReference type="GO" id="GO:0005506">
    <property type="term" value="F:iron ion binding"/>
    <property type="evidence" value="ECO:0007669"/>
    <property type="project" value="InterPro"/>
</dbReference>
<protein>
    <recommendedName>
        <fullName evidence="11">Cytochrome P450</fullName>
    </recommendedName>
</protein>
<keyword evidence="5" id="KW-0479">Metal-binding</keyword>